<organism evidence="7 8">
    <name type="scientific">Calocera cornea HHB12733</name>
    <dbReference type="NCBI Taxonomy" id="1353952"/>
    <lineage>
        <taxon>Eukaryota</taxon>
        <taxon>Fungi</taxon>
        <taxon>Dikarya</taxon>
        <taxon>Basidiomycota</taxon>
        <taxon>Agaricomycotina</taxon>
        <taxon>Dacrymycetes</taxon>
        <taxon>Dacrymycetales</taxon>
        <taxon>Dacrymycetaceae</taxon>
        <taxon>Calocera</taxon>
    </lineage>
</organism>
<sequence length="479" mass="51331">MLASRSPARALRAPLLRTRNRAALHTSALARSQLADFGKEHVVRGLKRVTDTVMESGNGSWVTMEGGRKLLDFTAGIGVVNFGHCHPLISGAAAEQAMKIVHAQTTQSSIAFSRPYLELVEAMIPLMPDPSLDSFFFWNSGAEAIEASVKLARAVTKRQNVIVMQGGFHGRTFGAMALTRSKTIYSVGQGPLMPGVFATPFPYWHQLGLTPAATEKEMVDMCTYQLELLFAQQSAPSDTAAILIESVLGEGGYVPAPPAYLAYLRRVCDEHGILLIVDEVQSGWGRTGKKFAIEHSGVRPDVMVTAKGLANGFPLSAIVTRKELADKQAPGTMGGTYNGNAVSCAAAIAVTKVIQTEQILENVAARSEQLVSALKAMQADPALKGIIADVRGQGLMIGVEFFSPAPHVPGDNASNLRPSAPENLAARIAQKCVDSGMLILTTSVYEVIRFIPMLNVSEEEMKHGISIFKAACEEVVKEG</sequence>
<gene>
    <name evidence="7" type="ORF">CALCODRAFT_507873</name>
</gene>
<accession>A0A165H627</accession>
<comment type="similarity">
    <text evidence="2 6">Belongs to the class-III pyridoxal-phosphate-dependent aminotransferase family.</text>
</comment>
<reference evidence="7 8" key="1">
    <citation type="journal article" date="2016" name="Mol. Biol. Evol.">
        <title>Comparative Genomics of Early-Diverging Mushroom-Forming Fungi Provides Insights into the Origins of Lignocellulose Decay Capabilities.</title>
        <authorList>
            <person name="Nagy L.G."/>
            <person name="Riley R."/>
            <person name="Tritt A."/>
            <person name="Adam C."/>
            <person name="Daum C."/>
            <person name="Floudas D."/>
            <person name="Sun H."/>
            <person name="Yadav J.S."/>
            <person name="Pangilinan J."/>
            <person name="Larsson K.H."/>
            <person name="Matsuura K."/>
            <person name="Barry K."/>
            <person name="Labutti K."/>
            <person name="Kuo R."/>
            <person name="Ohm R.A."/>
            <person name="Bhattacharya S.S."/>
            <person name="Shirouzu T."/>
            <person name="Yoshinaga Y."/>
            <person name="Martin F.M."/>
            <person name="Grigoriev I.V."/>
            <person name="Hibbett D.S."/>
        </authorList>
    </citation>
    <scope>NUCLEOTIDE SEQUENCE [LARGE SCALE GENOMIC DNA]</scope>
    <source>
        <strain evidence="7 8">HHB12733</strain>
    </source>
</reference>
<dbReference type="FunFam" id="3.40.640.10:FF:000013">
    <property type="entry name" value="4-aminobutyrate aminotransferase"/>
    <property type="match status" value="1"/>
</dbReference>
<dbReference type="InParanoid" id="A0A165H627"/>
<dbReference type="GO" id="GO:0008483">
    <property type="term" value="F:transaminase activity"/>
    <property type="evidence" value="ECO:0007669"/>
    <property type="project" value="UniProtKB-KW"/>
</dbReference>
<evidence type="ECO:0000256" key="6">
    <source>
        <dbReference type="RuleBase" id="RU003560"/>
    </source>
</evidence>
<dbReference type="Gene3D" id="3.40.640.10">
    <property type="entry name" value="Type I PLP-dependent aspartate aminotransferase-like (Major domain)"/>
    <property type="match status" value="1"/>
</dbReference>
<dbReference type="CDD" id="cd00610">
    <property type="entry name" value="OAT_like"/>
    <property type="match status" value="1"/>
</dbReference>
<dbReference type="InterPro" id="IPR015424">
    <property type="entry name" value="PyrdxlP-dep_Trfase"/>
</dbReference>
<dbReference type="PANTHER" id="PTHR11986:SF79">
    <property type="entry name" value="ACETYLORNITHINE AMINOTRANSFERASE, MITOCHONDRIAL"/>
    <property type="match status" value="1"/>
</dbReference>
<dbReference type="InterPro" id="IPR015421">
    <property type="entry name" value="PyrdxlP-dep_Trfase_major"/>
</dbReference>
<dbReference type="Proteomes" id="UP000076842">
    <property type="component" value="Unassembled WGS sequence"/>
</dbReference>
<dbReference type="GO" id="GO:0042802">
    <property type="term" value="F:identical protein binding"/>
    <property type="evidence" value="ECO:0007669"/>
    <property type="project" value="TreeGrafter"/>
</dbReference>
<evidence type="ECO:0000256" key="2">
    <source>
        <dbReference type="ARBA" id="ARBA00008954"/>
    </source>
</evidence>
<keyword evidence="4 7" id="KW-0808">Transferase</keyword>
<evidence type="ECO:0000313" key="7">
    <source>
        <dbReference type="EMBL" id="KZT58904.1"/>
    </source>
</evidence>
<dbReference type="InterPro" id="IPR005814">
    <property type="entry name" value="Aminotrans_3"/>
</dbReference>
<comment type="cofactor">
    <cofactor evidence="1">
        <name>pyridoxal 5'-phosphate</name>
        <dbReference type="ChEBI" id="CHEBI:597326"/>
    </cofactor>
</comment>
<name>A0A165H627_9BASI</name>
<dbReference type="AlphaFoldDB" id="A0A165H627"/>
<dbReference type="InterPro" id="IPR015422">
    <property type="entry name" value="PyrdxlP-dep_Trfase_small"/>
</dbReference>
<dbReference type="InterPro" id="IPR050103">
    <property type="entry name" value="Class-III_PLP-dep_AT"/>
</dbReference>
<evidence type="ECO:0000256" key="3">
    <source>
        <dbReference type="ARBA" id="ARBA00022576"/>
    </source>
</evidence>
<protein>
    <submittedName>
        <fullName evidence="7">PLP-dependent transferase</fullName>
    </submittedName>
</protein>
<keyword evidence="8" id="KW-1185">Reference proteome</keyword>
<evidence type="ECO:0000256" key="4">
    <source>
        <dbReference type="ARBA" id="ARBA00022679"/>
    </source>
</evidence>
<evidence type="ECO:0000256" key="1">
    <source>
        <dbReference type="ARBA" id="ARBA00001933"/>
    </source>
</evidence>
<dbReference type="EMBL" id="KV423946">
    <property type="protein sequence ID" value="KZT58904.1"/>
    <property type="molecule type" value="Genomic_DNA"/>
</dbReference>
<dbReference type="Pfam" id="PF00202">
    <property type="entry name" value="Aminotran_3"/>
    <property type="match status" value="1"/>
</dbReference>
<dbReference type="OrthoDB" id="10260828at2759"/>
<dbReference type="SUPFAM" id="SSF53383">
    <property type="entry name" value="PLP-dependent transferases"/>
    <property type="match status" value="1"/>
</dbReference>
<keyword evidence="5 6" id="KW-0663">Pyridoxal phosphate</keyword>
<evidence type="ECO:0000256" key="5">
    <source>
        <dbReference type="ARBA" id="ARBA00022898"/>
    </source>
</evidence>
<keyword evidence="3" id="KW-0032">Aminotransferase</keyword>
<dbReference type="GO" id="GO:0030170">
    <property type="term" value="F:pyridoxal phosphate binding"/>
    <property type="evidence" value="ECO:0007669"/>
    <property type="project" value="InterPro"/>
</dbReference>
<dbReference type="STRING" id="1353952.A0A165H627"/>
<proteinExistence type="inferred from homology"/>
<dbReference type="Gene3D" id="3.90.1150.10">
    <property type="entry name" value="Aspartate Aminotransferase, domain 1"/>
    <property type="match status" value="1"/>
</dbReference>
<dbReference type="PANTHER" id="PTHR11986">
    <property type="entry name" value="AMINOTRANSFERASE CLASS III"/>
    <property type="match status" value="1"/>
</dbReference>
<evidence type="ECO:0000313" key="8">
    <source>
        <dbReference type="Proteomes" id="UP000076842"/>
    </source>
</evidence>